<feature type="transmembrane region" description="Helical" evidence="2">
    <location>
        <begin position="315"/>
        <end position="335"/>
    </location>
</feature>
<evidence type="ECO:0000313" key="4">
    <source>
        <dbReference type="EMBL" id="KAK7602578.1"/>
    </source>
</evidence>
<dbReference type="EMBL" id="JBBCAQ010000008">
    <property type="protein sequence ID" value="KAK7602578.1"/>
    <property type="molecule type" value="Genomic_DNA"/>
</dbReference>
<dbReference type="PANTHER" id="PTHR21115:SF0">
    <property type="entry name" value="GH06117P-RELATED"/>
    <property type="match status" value="1"/>
</dbReference>
<reference evidence="4 5" key="1">
    <citation type="submission" date="2024-03" db="EMBL/GenBank/DDBJ databases">
        <title>Adaptation during the transition from Ophiocordyceps entomopathogen to insect associate is accompanied by gene loss and intensified selection.</title>
        <authorList>
            <person name="Ward C.M."/>
            <person name="Onetto C.A."/>
            <person name="Borneman A.R."/>
        </authorList>
    </citation>
    <scope>NUCLEOTIDE SEQUENCE [LARGE SCALE GENOMIC DNA]</scope>
    <source>
        <strain evidence="4">AWRI1</strain>
        <tissue evidence="4">Single Adult Female</tissue>
    </source>
</reference>
<dbReference type="Proteomes" id="UP001367676">
    <property type="component" value="Unassembled WGS sequence"/>
</dbReference>
<evidence type="ECO:0000259" key="3">
    <source>
        <dbReference type="Pfam" id="PF16013"/>
    </source>
</evidence>
<keyword evidence="1" id="KW-0175">Coiled coil</keyword>
<comment type="caution">
    <text evidence="4">The sequence shown here is derived from an EMBL/GenBank/DDBJ whole genome shotgun (WGS) entry which is preliminary data.</text>
</comment>
<keyword evidence="2" id="KW-1133">Transmembrane helix</keyword>
<protein>
    <recommendedName>
        <fullName evidence="3">DUF4781 domain-containing protein</fullName>
    </recommendedName>
</protein>
<gene>
    <name evidence="4" type="ORF">V9T40_008167</name>
</gene>
<evidence type="ECO:0000313" key="5">
    <source>
        <dbReference type="Proteomes" id="UP001367676"/>
    </source>
</evidence>
<sequence length="683" mass="76718">MDELRKWKLDSVGYQQTFFERFGDREWDSIDREDTNTLNTKISYTLFGKPFGKCNDEEVKTVEDTRSKVLELNGSGNVNFACVFICVLLKKSKEPFIFSLIRTKSTYGDDVFFVERQPGRIYRGFNDFIKNNKLPKCDMCFPRNGFYTASDGGVRIQFQESASCALAFKVLDVVSFVGKTASLGLMAVSVFFPIVGSVLVAGGVILGSATTYSTSRNIIQLVDRNKHHQSISPINKDARMIWLEMSNDIIGAVLAGGAAALPRLVNSGRFAAGAITTVCEVLSWASLGVNSFGVIANIANLIVKFRNGTLDKNDVEYFITSCLFIGNLIVSTVIANEIIRELAERPSQLHHLFKMTANTSFKAIKVTVACFSMDAAMEIICGNSTQTFFTFFDLPYTGSVVKAVGEILKQFRRKNSDPAQLCFELYKLLTNHLQQARTEVDEAVQKLEKFSKYLSNQTVSFNGKLLFKNSRFLAPEVVHSVEEVVEKLNITDEVIQENSACSVMKLAVELGRETGVKNERQFADVCKILVNDIISRCDRRLALSKVERKTISVNDKQVMLDEVVRELRDEFKKLESFSPNIENAVLQSNELCLRQLYQFENVDVFAFETSSAFGELDQFLDDAACKLLHVDSLPEDTYIYWDNGRTIVVQVCNKSVIFFYEQPITSKTVFGIALVEVEKSELV</sequence>
<feature type="transmembrane region" description="Helical" evidence="2">
    <location>
        <begin position="281"/>
        <end position="303"/>
    </location>
</feature>
<name>A0AAN9TR28_9HEMI</name>
<keyword evidence="2" id="KW-0472">Membrane</keyword>
<dbReference type="AlphaFoldDB" id="A0AAN9TR28"/>
<feature type="transmembrane region" description="Helical" evidence="2">
    <location>
        <begin position="183"/>
        <end position="206"/>
    </location>
</feature>
<feature type="transmembrane region" description="Helical" evidence="2">
    <location>
        <begin position="241"/>
        <end position="261"/>
    </location>
</feature>
<evidence type="ECO:0000256" key="1">
    <source>
        <dbReference type="SAM" id="Coils"/>
    </source>
</evidence>
<organism evidence="4 5">
    <name type="scientific">Parthenolecanium corni</name>
    <dbReference type="NCBI Taxonomy" id="536013"/>
    <lineage>
        <taxon>Eukaryota</taxon>
        <taxon>Metazoa</taxon>
        <taxon>Ecdysozoa</taxon>
        <taxon>Arthropoda</taxon>
        <taxon>Hexapoda</taxon>
        <taxon>Insecta</taxon>
        <taxon>Pterygota</taxon>
        <taxon>Neoptera</taxon>
        <taxon>Paraneoptera</taxon>
        <taxon>Hemiptera</taxon>
        <taxon>Sternorrhyncha</taxon>
        <taxon>Coccoidea</taxon>
        <taxon>Coccidae</taxon>
        <taxon>Parthenolecanium</taxon>
    </lineage>
</organism>
<feature type="domain" description="DUF4781" evidence="3">
    <location>
        <begin position="112"/>
        <end position="362"/>
    </location>
</feature>
<dbReference type="InterPro" id="IPR031962">
    <property type="entry name" value="DUF4781"/>
</dbReference>
<feature type="coiled-coil region" evidence="1">
    <location>
        <begin position="426"/>
        <end position="453"/>
    </location>
</feature>
<proteinExistence type="predicted"/>
<keyword evidence="5" id="KW-1185">Reference proteome</keyword>
<keyword evidence="2" id="KW-0812">Transmembrane</keyword>
<accession>A0AAN9TR28</accession>
<dbReference type="PANTHER" id="PTHR21115">
    <property type="entry name" value="GH06117P-RELATED"/>
    <property type="match status" value="1"/>
</dbReference>
<evidence type="ECO:0000256" key="2">
    <source>
        <dbReference type="SAM" id="Phobius"/>
    </source>
</evidence>
<dbReference type="Pfam" id="PF16013">
    <property type="entry name" value="DUF4781"/>
    <property type="match status" value="1"/>
</dbReference>